<sequence>MKHTDHTLCWHCHHAVPTKDKITGEYLTGCAWSIDRRPVEGWRTCQHRMYEAQKGGMIHSYTVTECPEFEEG</sequence>
<evidence type="ECO:0000313" key="1">
    <source>
        <dbReference type="EMBL" id="DAE22685.1"/>
    </source>
</evidence>
<dbReference type="EMBL" id="BK015736">
    <property type="protein sequence ID" value="DAE22685.1"/>
    <property type="molecule type" value="Genomic_DNA"/>
</dbReference>
<organism evidence="1">
    <name type="scientific">Phage sp. ctfRs3</name>
    <dbReference type="NCBI Taxonomy" id="2826751"/>
    <lineage>
        <taxon>Viruses</taxon>
    </lineage>
</organism>
<proteinExistence type="predicted"/>
<accession>A0A8S5QVF8</accession>
<name>A0A8S5QVF8_9VIRU</name>
<protein>
    <submittedName>
        <fullName evidence="1">Uncharacterized protein</fullName>
    </submittedName>
</protein>
<reference evidence="1" key="1">
    <citation type="journal article" date="2021" name="Proc. Natl. Acad. Sci. U.S.A.">
        <title>A Catalog of Tens of Thousands of Viruses from Human Metagenomes Reveals Hidden Associations with Chronic Diseases.</title>
        <authorList>
            <person name="Tisza M.J."/>
            <person name="Buck C.B."/>
        </authorList>
    </citation>
    <scope>NUCLEOTIDE SEQUENCE</scope>
    <source>
        <strain evidence="1">CtfRs3</strain>
    </source>
</reference>